<proteinExistence type="predicted"/>
<evidence type="ECO:0000313" key="1">
    <source>
        <dbReference type="EMBL" id="GMT31495.1"/>
    </source>
</evidence>
<accession>A0AAV5WLP2</accession>
<comment type="caution">
    <text evidence="1">The sequence shown here is derived from an EMBL/GenBank/DDBJ whole genome shotgun (WGS) entry which is preliminary data.</text>
</comment>
<dbReference type="EMBL" id="BTSY01000006">
    <property type="protein sequence ID" value="GMT31495.1"/>
    <property type="molecule type" value="Genomic_DNA"/>
</dbReference>
<protein>
    <submittedName>
        <fullName evidence="1">Uncharacterized protein</fullName>
    </submittedName>
</protein>
<dbReference type="AlphaFoldDB" id="A0AAV5WLP2"/>
<sequence length="136" mass="15481">AQVIEHSIRTVLAAPRERSLNLTMRVNGDGIATSLQAVNEEEILEEARNQGVVDLVKRSRDVRKVRDACDVARQYYFEVSTQPTGGEKEGFDAISRQEMNRRRRKGRKIEVVIVEKESWRAWVSRLIRGGTSKSSP</sequence>
<name>A0AAV5WLP2_9BILA</name>
<dbReference type="Proteomes" id="UP001432322">
    <property type="component" value="Unassembled WGS sequence"/>
</dbReference>
<organism evidence="1 2">
    <name type="scientific">Pristionchus fissidentatus</name>
    <dbReference type="NCBI Taxonomy" id="1538716"/>
    <lineage>
        <taxon>Eukaryota</taxon>
        <taxon>Metazoa</taxon>
        <taxon>Ecdysozoa</taxon>
        <taxon>Nematoda</taxon>
        <taxon>Chromadorea</taxon>
        <taxon>Rhabditida</taxon>
        <taxon>Rhabditina</taxon>
        <taxon>Diplogasteromorpha</taxon>
        <taxon>Diplogasteroidea</taxon>
        <taxon>Neodiplogasteridae</taxon>
        <taxon>Pristionchus</taxon>
    </lineage>
</organism>
<feature type="non-terminal residue" evidence="1">
    <location>
        <position position="1"/>
    </location>
</feature>
<evidence type="ECO:0000313" key="2">
    <source>
        <dbReference type="Proteomes" id="UP001432322"/>
    </source>
</evidence>
<reference evidence="1" key="1">
    <citation type="submission" date="2023-10" db="EMBL/GenBank/DDBJ databases">
        <title>Genome assembly of Pristionchus species.</title>
        <authorList>
            <person name="Yoshida K."/>
            <person name="Sommer R.J."/>
        </authorList>
    </citation>
    <scope>NUCLEOTIDE SEQUENCE</scope>
    <source>
        <strain evidence="1">RS5133</strain>
    </source>
</reference>
<keyword evidence="2" id="KW-1185">Reference proteome</keyword>
<gene>
    <name evidence="1" type="ORF">PFISCL1PPCAC_22792</name>
</gene>